<evidence type="ECO:0000313" key="3">
    <source>
        <dbReference type="Proteomes" id="UP001597545"/>
    </source>
</evidence>
<dbReference type="Proteomes" id="UP001597545">
    <property type="component" value="Unassembled WGS sequence"/>
</dbReference>
<accession>A0ABW5KIG6</accession>
<dbReference type="PROSITE" id="PS51257">
    <property type="entry name" value="PROKAR_LIPOPROTEIN"/>
    <property type="match status" value="1"/>
</dbReference>
<dbReference type="PANTHER" id="PTHR10900">
    <property type="entry name" value="PERIOSTIN-RELATED"/>
    <property type="match status" value="1"/>
</dbReference>
<dbReference type="Pfam" id="PF02469">
    <property type="entry name" value="Fasciclin"/>
    <property type="match status" value="1"/>
</dbReference>
<reference evidence="3" key="1">
    <citation type="journal article" date="2019" name="Int. J. Syst. Evol. Microbiol.">
        <title>The Global Catalogue of Microorganisms (GCM) 10K type strain sequencing project: providing services to taxonomists for standard genome sequencing and annotation.</title>
        <authorList>
            <consortium name="The Broad Institute Genomics Platform"/>
            <consortium name="The Broad Institute Genome Sequencing Center for Infectious Disease"/>
            <person name="Wu L."/>
            <person name="Ma J."/>
        </authorList>
    </citation>
    <scope>NUCLEOTIDE SEQUENCE [LARGE SCALE GENOMIC DNA]</scope>
    <source>
        <strain evidence="3">KCTC 42662</strain>
    </source>
</reference>
<feature type="domain" description="FAS1" evidence="1">
    <location>
        <begin position="38"/>
        <end position="161"/>
    </location>
</feature>
<dbReference type="InterPro" id="IPR050904">
    <property type="entry name" value="Adhesion/Biosynth-related"/>
</dbReference>
<dbReference type="SUPFAM" id="SSF82153">
    <property type="entry name" value="FAS1 domain"/>
    <property type="match status" value="1"/>
</dbReference>
<evidence type="ECO:0000259" key="1">
    <source>
        <dbReference type="PROSITE" id="PS50213"/>
    </source>
</evidence>
<dbReference type="Gene3D" id="2.30.180.10">
    <property type="entry name" value="FAS1 domain"/>
    <property type="match status" value="1"/>
</dbReference>
<dbReference type="PROSITE" id="PS50213">
    <property type="entry name" value="FAS1"/>
    <property type="match status" value="1"/>
</dbReference>
<dbReference type="PANTHER" id="PTHR10900:SF77">
    <property type="entry name" value="FI19380P1"/>
    <property type="match status" value="1"/>
</dbReference>
<comment type="caution">
    <text evidence="2">The sequence shown here is derived from an EMBL/GenBank/DDBJ whole genome shotgun (WGS) entry which is preliminary data.</text>
</comment>
<protein>
    <submittedName>
        <fullName evidence="2">Fasciclin domain-containing protein</fullName>
    </submittedName>
</protein>
<gene>
    <name evidence="2" type="ORF">ACFSR5_09975</name>
</gene>
<keyword evidence="3" id="KW-1185">Reference proteome</keyword>
<dbReference type="InterPro" id="IPR000782">
    <property type="entry name" value="FAS1_domain"/>
</dbReference>
<sequence length="489" mass="55601">MMKTKTIQYFIWLCLACALVSCKDKWADHLGDGDAFDQKTLYDVVTSDANFSAFTELLEQSGYAEALKASKNYTLIIPNNAAIATAKMQYDFADSAVVRSFVGYHLINSIYNVHEGTDTVRALNFRNKYVEFTRGELDGIVPISQNLIASNGLYHVVNQALEPLQNIFTLVNSQFSETAQVEAINSFDTLYTEDDLIYFKSSPVWIAEVRRNMTMENKKFTYFVVDDENFDSEYAKLQPFFATPYEEGNTHRPDSTTTFFTKKALLRDFIVEGALDESDLIGELQSISGTRFHLDPANIISSHKASNGIVYRVKRIEYALADQIKEIKVVGTQPIGYKQNDKRGNIFFRDKRDVNGLPYTDIQIYDHKVTAFYAKYRVAGMNVVKYKVYGRAIMGLAGDPQTATFTQYVHFFDRTLTSVNEPDLYKKPVINSEGNNDTRMAYEVQPLNHEEVYLGEITQDQFGNQLLLVMSNGTGPIILEYLRFVPIVQ</sequence>
<organism evidence="2 3">
    <name type="scientific">Sphingobacterium suaedae</name>
    <dbReference type="NCBI Taxonomy" id="1686402"/>
    <lineage>
        <taxon>Bacteria</taxon>
        <taxon>Pseudomonadati</taxon>
        <taxon>Bacteroidota</taxon>
        <taxon>Sphingobacteriia</taxon>
        <taxon>Sphingobacteriales</taxon>
        <taxon>Sphingobacteriaceae</taxon>
        <taxon>Sphingobacterium</taxon>
    </lineage>
</organism>
<dbReference type="EMBL" id="JBHULR010000004">
    <property type="protein sequence ID" value="MFD2547968.1"/>
    <property type="molecule type" value="Genomic_DNA"/>
</dbReference>
<dbReference type="RefSeq" id="WP_380903272.1">
    <property type="nucleotide sequence ID" value="NZ_JBHUEG010000001.1"/>
</dbReference>
<name>A0ABW5KIG6_9SPHI</name>
<proteinExistence type="predicted"/>
<evidence type="ECO:0000313" key="2">
    <source>
        <dbReference type="EMBL" id="MFD2547968.1"/>
    </source>
</evidence>
<dbReference type="InterPro" id="IPR036378">
    <property type="entry name" value="FAS1_dom_sf"/>
</dbReference>